<evidence type="ECO:0000313" key="2">
    <source>
        <dbReference type="Proteomes" id="UP000092445"/>
    </source>
</evidence>
<accession>A0A1B0ADU2</accession>
<evidence type="ECO:0000313" key="1">
    <source>
        <dbReference type="EnsemblMetazoa" id="GPAI042531-PA"/>
    </source>
</evidence>
<protein>
    <submittedName>
        <fullName evidence="1">Uncharacterized protein</fullName>
    </submittedName>
</protein>
<sequence>MRRLERTCITRNRGTTLLYNLSTRANTGSKHKIFVVITCALLALASADVSHLSKKYLPPSQQSYSNAGFSYSTPLVQQSYSPPLVQQPTYSVPAVQQSYAAPVNEYLPPNKHSYSTGGSSGLGGLGGLGGFSGSFGYSAPAVDSTYNAPSVSYQLPAVQQDYLPPVQQTYVPAVQATYSGPTSGYSGSSFSYSSGDAGTQYASNGGYVYKNCHSLTKPSETLPQITEAVEPIVKEKALAIRKRTLDQKPLPGQKFPESTLNVISIFQLSDSTTFMTTTLIDAINNVQARGH</sequence>
<dbReference type="STRING" id="7398.A0A1B0ADU2"/>
<dbReference type="EnsemblMetazoa" id="GPAI042531-RA">
    <property type="protein sequence ID" value="GPAI042531-PA"/>
    <property type="gene ID" value="GPAI042531"/>
</dbReference>
<name>A0A1B0ADU2_GLOPL</name>
<proteinExistence type="predicted"/>
<dbReference type="AlphaFoldDB" id="A0A1B0ADU2"/>
<keyword evidence="2" id="KW-1185">Reference proteome</keyword>
<dbReference type="VEuPathDB" id="VectorBase:GPAI042531"/>
<dbReference type="Proteomes" id="UP000092445">
    <property type="component" value="Unassembled WGS sequence"/>
</dbReference>
<reference evidence="2" key="1">
    <citation type="submission" date="2014-03" db="EMBL/GenBank/DDBJ databases">
        <authorList>
            <person name="Aksoy S."/>
            <person name="Warren W."/>
            <person name="Wilson R.K."/>
        </authorList>
    </citation>
    <scope>NUCLEOTIDE SEQUENCE [LARGE SCALE GENOMIC DNA]</scope>
    <source>
        <strain evidence="2">IAEA</strain>
    </source>
</reference>
<reference evidence="1" key="2">
    <citation type="submission" date="2020-05" db="UniProtKB">
        <authorList>
            <consortium name="EnsemblMetazoa"/>
        </authorList>
    </citation>
    <scope>IDENTIFICATION</scope>
    <source>
        <strain evidence="1">IAEA</strain>
    </source>
</reference>
<organism evidence="1 2">
    <name type="scientific">Glossina pallidipes</name>
    <name type="common">Tsetse fly</name>
    <dbReference type="NCBI Taxonomy" id="7398"/>
    <lineage>
        <taxon>Eukaryota</taxon>
        <taxon>Metazoa</taxon>
        <taxon>Ecdysozoa</taxon>
        <taxon>Arthropoda</taxon>
        <taxon>Hexapoda</taxon>
        <taxon>Insecta</taxon>
        <taxon>Pterygota</taxon>
        <taxon>Neoptera</taxon>
        <taxon>Endopterygota</taxon>
        <taxon>Diptera</taxon>
        <taxon>Brachycera</taxon>
        <taxon>Muscomorpha</taxon>
        <taxon>Hippoboscoidea</taxon>
        <taxon>Glossinidae</taxon>
        <taxon>Glossina</taxon>
    </lineage>
</organism>